<dbReference type="KEGG" id="psco:LY89DRAFT_94291"/>
<sequence>MFHLRRRGRSTYVEDKFQKRGGSSWKVSIHSGSAYVLYSSNVRLEDHLVLNSRTLEGKALLGKTSYRELIIRLAIRQGPRHILSSTFSE</sequence>
<reference evidence="1 2" key="1">
    <citation type="submission" date="2015-10" db="EMBL/GenBank/DDBJ databases">
        <title>Full genome of DAOMC 229536 Phialocephala scopiformis, a fungal endophyte of spruce producing the potent anti-insectan compound rugulosin.</title>
        <authorList>
            <consortium name="DOE Joint Genome Institute"/>
            <person name="Walker A.K."/>
            <person name="Frasz S.L."/>
            <person name="Seifert K.A."/>
            <person name="Miller J.D."/>
            <person name="Mondo S.J."/>
            <person name="Labutti K."/>
            <person name="Lipzen A."/>
            <person name="Dockter R."/>
            <person name="Kennedy M."/>
            <person name="Grigoriev I.V."/>
            <person name="Spatafora J.W."/>
        </authorList>
    </citation>
    <scope>NUCLEOTIDE SEQUENCE [LARGE SCALE GENOMIC DNA]</scope>
    <source>
        <strain evidence="1 2">CBS 120377</strain>
    </source>
</reference>
<keyword evidence="2" id="KW-1185">Reference proteome</keyword>
<dbReference type="RefSeq" id="XP_018070097.1">
    <property type="nucleotide sequence ID" value="XM_018223524.1"/>
</dbReference>
<dbReference type="EMBL" id="KQ947417">
    <property type="protein sequence ID" value="KUJ15742.1"/>
    <property type="molecule type" value="Genomic_DNA"/>
</dbReference>
<accession>A0A194X7F8</accession>
<dbReference type="Proteomes" id="UP000070700">
    <property type="component" value="Unassembled WGS sequence"/>
</dbReference>
<evidence type="ECO:0000313" key="2">
    <source>
        <dbReference type="Proteomes" id="UP000070700"/>
    </source>
</evidence>
<dbReference type="InParanoid" id="A0A194X7F8"/>
<name>A0A194X7F8_MOLSC</name>
<evidence type="ECO:0000313" key="1">
    <source>
        <dbReference type="EMBL" id="KUJ15742.1"/>
    </source>
</evidence>
<organism evidence="1 2">
    <name type="scientific">Mollisia scopiformis</name>
    <name type="common">Conifer needle endophyte fungus</name>
    <name type="synonym">Phialocephala scopiformis</name>
    <dbReference type="NCBI Taxonomy" id="149040"/>
    <lineage>
        <taxon>Eukaryota</taxon>
        <taxon>Fungi</taxon>
        <taxon>Dikarya</taxon>
        <taxon>Ascomycota</taxon>
        <taxon>Pezizomycotina</taxon>
        <taxon>Leotiomycetes</taxon>
        <taxon>Helotiales</taxon>
        <taxon>Mollisiaceae</taxon>
        <taxon>Mollisia</taxon>
    </lineage>
</organism>
<protein>
    <submittedName>
        <fullName evidence="1">Uncharacterized protein</fullName>
    </submittedName>
</protein>
<dbReference type="GeneID" id="28833250"/>
<gene>
    <name evidence="1" type="ORF">LY89DRAFT_94291</name>
</gene>
<dbReference type="AlphaFoldDB" id="A0A194X7F8"/>
<proteinExistence type="predicted"/>